<dbReference type="GO" id="GO:0003700">
    <property type="term" value="F:DNA-binding transcription factor activity"/>
    <property type="evidence" value="ECO:0007669"/>
    <property type="project" value="InterPro"/>
</dbReference>
<dbReference type="OrthoDB" id="5182935at2"/>
<keyword evidence="1" id="KW-0805">Transcription regulation</keyword>
<gene>
    <name evidence="6" type="ORF">CFP75_16350</name>
</gene>
<accession>A0A229RVF0</accession>
<dbReference type="SMART" id="SM00895">
    <property type="entry name" value="FCD"/>
    <property type="match status" value="1"/>
</dbReference>
<dbReference type="PANTHER" id="PTHR43537:SF45">
    <property type="entry name" value="GNTR FAMILY REGULATORY PROTEIN"/>
    <property type="match status" value="1"/>
</dbReference>
<evidence type="ECO:0000259" key="5">
    <source>
        <dbReference type="PROSITE" id="PS50949"/>
    </source>
</evidence>
<evidence type="ECO:0000256" key="4">
    <source>
        <dbReference type="SAM" id="MobiDB-lite"/>
    </source>
</evidence>
<feature type="compositionally biased region" description="Basic and acidic residues" evidence="4">
    <location>
        <begin position="237"/>
        <end position="248"/>
    </location>
</feature>
<keyword evidence="3" id="KW-0804">Transcription</keyword>
<evidence type="ECO:0000256" key="3">
    <source>
        <dbReference type="ARBA" id="ARBA00023163"/>
    </source>
</evidence>
<dbReference type="PANTHER" id="PTHR43537">
    <property type="entry name" value="TRANSCRIPTIONAL REGULATOR, GNTR FAMILY"/>
    <property type="match status" value="1"/>
</dbReference>
<dbReference type="GO" id="GO:0003677">
    <property type="term" value="F:DNA binding"/>
    <property type="evidence" value="ECO:0007669"/>
    <property type="project" value="UniProtKB-KW"/>
</dbReference>
<keyword evidence="2" id="KW-0238">DNA-binding</keyword>
<dbReference type="Proteomes" id="UP000215563">
    <property type="component" value="Unassembled WGS sequence"/>
</dbReference>
<dbReference type="InterPro" id="IPR000524">
    <property type="entry name" value="Tscrpt_reg_HTH_GntR"/>
</dbReference>
<dbReference type="PROSITE" id="PS50949">
    <property type="entry name" value="HTH_GNTR"/>
    <property type="match status" value="1"/>
</dbReference>
<evidence type="ECO:0000313" key="7">
    <source>
        <dbReference type="Proteomes" id="UP000215563"/>
    </source>
</evidence>
<dbReference type="SMART" id="SM00345">
    <property type="entry name" value="HTH_GNTR"/>
    <property type="match status" value="1"/>
</dbReference>
<dbReference type="AlphaFoldDB" id="A0A229RVF0"/>
<comment type="caution">
    <text evidence="6">The sequence shown here is derived from an EMBL/GenBank/DDBJ whole genome shotgun (WGS) entry which is preliminary data.</text>
</comment>
<dbReference type="InterPro" id="IPR036388">
    <property type="entry name" value="WH-like_DNA-bd_sf"/>
</dbReference>
<keyword evidence="7" id="KW-1185">Reference proteome</keyword>
<dbReference type="Pfam" id="PF00392">
    <property type="entry name" value="GntR"/>
    <property type="match status" value="1"/>
</dbReference>
<dbReference type="SUPFAM" id="SSF48008">
    <property type="entry name" value="GntR ligand-binding domain-like"/>
    <property type="match status" value="1"/>
</dbReference>
<evidence type="ECO:0000313" key="6">
    <source>
        <dbReference type="EMBL" id="OXM50459.1"/>
    </source>
</evidence>
<dbReference type="InterPro" id="IPR008920">
    <property type="entry name" value="TF_FadR/GntR_C"/>
</dbReference>
<dbReference type="Gene3D" id="1.10.10.10">
    <property type="entry name" value="Winged helix-like DNA-binding domain superfamily/Winged helix DNA-binding domain"/>
    <property type="match status" value="1"/>
</dbReference>
<name>A0A229RVF0_AMYAL</name>
<proteinExistence type="predicted"/>
<dbReference type="SUPFAM" id="SSF46785">
    <property type="entry name" value="Winged helix' DNA-binding domain"/>
    <property type="match status" value="1"/>
</dbReference>
<feature type="region of interest" description="Disordered" evidence="4">
    <location>
        <begin position="227"/>
        <end position="248"/>
    </location>
</feature>
<protein>
    <submittedName>
        <fullName evidence="6">GntR family transcriptional regulator</fullName>
    </submittedName>
</protein>
<dbReference type="Pfam" id="PF07729">
    <property type="entry name" value="FCD"/>
    <property type="match status" value="1"/>
</dbReference>
<evidence type="ECO:0000256" key="1">
    <source>
        <dbReference type="ARBA" id="ARBA00023015"/>
    </source>
</evidence>
<dbReference type="EMBL" id="NMQU01000041">
    <property type="protein sequence ID" value="OXM50459.1"/>
    <property type="molecule type" value="Genomic_DNA"/>
</dbReference>
<dbReference type="InterPro" id="IPR011711">
    <property type="entry name" value="GntR_C"/>
</dbReference>
<dbReference type="InterPro" id="IPR036390">
    <property type="entry name" value="WH_DNA-bd_sf"/>
</dbReference>
<organism evidence="6 7">
    <name type="scientific">Amycolatopsis alba DSM 44262</name>
    <dbReference type="NCBI Taxonomy" id="1125972"/>
    <lineage>
        <taxon>Bacteria</taxon>
        <taxon>Bacillati</taxon>
        <taxon>Actinomycetota</taxon>
        <taxon>Actinomycetes</taxon>
        <taxon>Pseudonocardiales</taxon>
        <taxon>Pseudonocardiaceae</taxon>
        <taxon>Amycolatopsis</taxon>
    </lineage>
</organism>
<dbReference type="CDD" id="cd07377">
    <property type="entry name" value="WHTH_GntR"/>
    <property type="match status" value="1"/>
</dbReference>
<feature type="domain" description="HTH gntR-type" evidence="5">
    <location>
        <begin position="20"/>
        <end position="87"/>
    </location>
</feature>
<reference evidence="6 7" key="1">
    <citation type="submission" date="2017-07" db="EMBL/GenBank/DDBJ databases">
        <title>Amycolatopsis alba DSM 44262 Genome sequencing and assembly.</title>
        <authorList>
            <person name="Kaur N."/>
            <person name="Mayilraj S."/>
        </authorList>
    </citation>
    <scope>NUCLEOTIDE SEQUENCE [LARGE SCALE GENOMIC DNA]</scope>
    <source>
        <strain evidence="6 7">DSM 44262</strain>
    </source>
</reference>
<dbReference type="PRINTS" id="PR00035">
    <property type="entry name" value="HTHGNTR"/>
</dbReference>
<dbReference type="Gene3D" id="1.20.120.530">
    <property type="entry name" value="GntR ligand-binding domain-like"/>
    <property type="match status" value="1"/>
</dbReference>
<dbReference type="RefSeq" id="WP_020636557.1">
    <property type="nucleotide sequence ID" value="NZ_KB913032.1"/>
</dbReference>
<evidence type="ECO:0000256" key="2">
    <source>
        <dbReference type="ARBA" id="ARBA00023125"/>
    </source>
</evidence>
<sequence length="248" mass="27400">MTTSSAGAVQYEDGRIVAPPSMADLATQALRAMILSGELPPGTRLVEAKLTERLGVSRPPLREALQVLAFEGLVVPHPRRGVIVRPLTRHDVYEIITLREELEAFAVRIGIPVRSPERLQACRNALAAFEQAALDGDEGVFTQRKYDFHQSIVALAGHERVTEAYRALSLQMQLCMALNRSARRDGESLLQNVERHRDLLTIIEGGDPDAVLKALADHGHGSFLDEVVDQLDGGTPDSERWLAERRSR</sequence>